<dbReference type="Proteomes" id="UP001281003">
    <property type="component" value="Unassembled WGS sequence"/>
</dbReference>
<protein>
    <submittedName>
        <fullName evidence="2">Uncharacterized protein</fullName>
    </submittedName>
</protein>
<reference evidence="2" key="2">
    <citation type="submission" date="2023-07" db="EMBL/GenBank/DDBJ databases">
        <authorList>
            <consortium name="Lawrence Berkeley National Laboratory"/>
            <person name="Haridas S."/>
            <person name="Hensen N."/>
            <person name="Bonometti L."/>
            <person name="Westerberg I."/>
            <person name="Brannstrom I.O."/>
            <person name="Guillou S."/>
            <person name="Cros-Aarteil S."/>
            <person name="Calhoun S."/>
            <person name="Kuo A."/>
            <person name="Mondo S."/>
            <person name="Pangilinan J."/>
            <person name="Riley R."/>
            <person name="LaButti K."/>
            <person name="Andreopoulos B."/>
            <person name="Lipzen A."/>
            <person name="Chen C."/>
            <person name="Yanf M."/>
            <person name="Daum C."/>
            <person name="Ng V."/>
            <person name="Clum A."/>
            <person name="Steindorff A."/>
            <person name="Ohm R."/>
            <person name="Martin F."/>
            <person name="Silar P."/>
            <person name="Natvig D."/>
            <person name="Lalanne C."/>
            <person name="Gautier V."/>
            <person name="Ament-velasquez S.L."/>
            <person name="Kruys A."/>
            <person name="Hutchinson M.I."/>
            <person name="Powell A.J."/>
            <person name="Barry K."/>
            <person name="Miller A.N."/>
            <person name="Grigoriev I.V."/>
            <person name="Debuchy R."/>
            <person name="Gladieux P."/>
            <person name="Thoren M.H."/>
            <person name="Johannesson H."/>
        </authorList>
    </citation>
    <scope>NUCLEOTIDE SEQUENCE</scope>
    <source>
        <strain evidence="2">FGSC 1904</strain>
    </source>
</reference>
<organism evidence="2 3">
    <name type="scientific">Sordaria brevicollis</name>
    <dbReference type="NCBI Taxonomy" id="83679"/>
    <lineage>
        <taxon>Eukaryota</taxon>
        <taxon>Fungi</taxon>
        <taxon>Dikarya</taxon>
        <taxon>Ascomycota</taxon>
        <taxon>Pezizomycotina</taxon>
        <taxon>Sordariomycetes</taxon>
        <taxon>Sordariomycetidae</taxon>
        <taxon>Sordariales</taxon>
        <taxon>Sordariaceae</taxon>
        <taxon>Sordaria</taxon>
    </lineage>
</organism>
<name>A0AAE0U2D4_SORBR</name>
<evidence type="ECO:0000313" key="2">
    <source>
        <dbReference type="EMBL" id="KAK3388372.1"/>
    </source>
</evidence>
<gene>
    <name evidence="2" type="ORF">B0T20DRAFT_397885</name>
</gene>
<comment type="caution">
    <text evidence="2">The sequence shown here is derived from an EMBL/GenBank/DDBJ whole genome shotgun (WGS) entry which is preliminary data.</text>
</comment>
<evidence type="ECO:0000313" key="3">
    <source>
        <dbReference type="Proteomes" id="UP001281003"/>
    </source>
</evidence>
<proteinExistence type="predicted"/>
<sequence length="412" mass="46680">MEFSVPLRIGAILFINNLGRDYTFTPRGRISGGTNSLDLRARGFLWYHERSHGATIAKFFRLCISAFHFFNSKYREILDALPNSLCSGRERRSLEEMQAIPRLRDNWAFLTRHGPGVQLSRQFVCTTLNKSTRSMEFTGWCGTLSPKVKSDVLAFCFWIPSSFLIQWTNLWYSGHISTAGELPTEFGDEPTKLSVRPFPSRLTEWRNWRKITQPPKPQPLLPKNSGPFRGLIGEIGHRAAWRWGPRVTPSVPPHPVAVGQHHRSGTTHHQKPSPTTDNYHQQQRVDLFRSMMKKPPESVICEYDVSLASSQSIEHAIATAHLETQEPRFFAFLDNPVQDWRIRGRSTTVPPFSVGGQGQAPNYAECLTQAGLEPRAFPPPVSFPVDPMGILVDTEMAYGRRTVLSVGRNREA</sequence>
<feature type="region of interest" description="Disordered" evidence="1">
    <location>
        <begin position="257"/>
        <end position="279"/>
    </location>
</feature>
<dbReference type="EMBL" id="JAUTDP010000016">
    <property type="protein sequence ID" value="KAK3388372.1"/>
    <property type="molecule type" value="Genomic_DNA"/>
</dbReference>
<evidence type="ECO:0000256" key="1">
    <source>
        <dbReference type="SAM" id="MobiDB-lite"/>
    </source>
</evidence>
<keyword evidence="3" id="KW-1185">Reference proteome</keyword>
<feature type="compositionally biased region" description="Basic residues" evidence="1">
    <location>
        <begin position="260"/>
        <end position="271"/>
    </location>
</feature>
<reference evidence="2" key="1">
    <citation type="journal article" date="2023" name="Mol. Phylogenet. Evol.">
        <title>Genome-scale phylogeny and comparative genomics of the fungal order Sordariales.</title>
        <authorList>
            <person name="Hensen N."/>
            <person name="Bonometti L."/>
            <person name="Westerberg I."/>
            <person name="Brannstrom I.O."/>
            <person name="Guillou S."/>
            <person name="Cros-Aarteil S."/>
            <person name="Calhoun S."/>
            <person name="Haridas S."/>
            <person name="Kuo A."/>
            <person name="Mondo S."/>
            <person name="Pangilinan J."/>
            <person name="Riley R."/>
            <person name="LaButti K."/>
            <person name="Andreopoulos B."/>
            <person name="Lipzen A."/>
            <person name="Chen C."/>
            <person name="Yan M."/>
            <person name="Daum C."/>
            <person name="Ng V."/>
            <person name="Clum A."/>
            <person name="Steindorff A."/>
            <person name="Ohm R.A."/>
            <person name="Martin F."/>
            <person name="Silar P."/>
            <person name="Natvig D.O."/>
            <person name="Lalanne C."/>
            <person name="Gautier V."/>
            <person name="Ament-Velasquez S.L."/>
            <person name="Kruys A."/>
            <person name="Hutchinson M.I."/>
            <person name="Powell A.J."/>
            <person name="Barry K."/>
            <person name="Miller A.N."/>
            <person name="Grigoriev I.V."/>
            <person name="Debuchy R."/>
            <person name="Gladieux P."/>
            <person name="Hiltunen Thoren M."/>
            <person name="Johannesson H."/>
        </authorList>
    </citation>
    <scope>NUCLEOTIDE SEQUENCE</scope>
    <source>
        <strain evidence="2">FGSC 1904</strain>
    </source>
</reference>
<accession>A0AAE0U2D4</accession>
<dbReference type="AlphaFoldDB" id="A0AAE0U2D4"/>